<comment type="caution">
    <text evidence="1">The sequence shown here is derived from an EMBL/GenBank/DDBJ whole genome shotgun (WGS) entry which is preliminary data.</text>
</comment>
<evidence type="ECO:0000313" key="2">
    <source>
        <dbReference type="Proteomes" id="UP000629870"/>
    </source>
</evidence>
<name>A0ABR6NVH8_9DEIO</name>
<protein>
    <recommendedName>
        <fullName evidence="3">CopG family transcriptional regulator</fullName>
    </recommendedName>
</protein>
<evidence type="ECO:0008006" key="3">
    <source>
        <dbReference type="Google" id="ProtNLM"/>
    </source>
</evidence>
<proteinExistence type="predicted"/>
<evidence type="ECO:0000313" key="1">
    <source>
        <dbReference type="EMBL" id="MBB6016916.1"/>
    </source>
</evidence>
<accession>A0ABR6NVH8</accession>
<organism evidence="1 2">
    <name type="scientific">Deinococcus radiopugnans ATCC 19172</name>
    <dbReference type="NCBI Taxonomy" id="585398"/>
    <lineage>
        <taxon>Bacteria</taxon>
        <taxon>Thermotogati</taxon>
        <taxon>Deinococcota</taxon>
        <taxon>Deinococci</taxon>
        <taxon>Deinococcales</taxon>
        <taxon>Deinococcaceae</taxon>
        <taxon>Deinococcus</taxon>
    </lineage>
</organism>
<gene>
    <name evidence="1" type="ORF">HNQ04_002174</name>
</gene>
<reference evidence="1 2" key="1">
    <citation type="submission" date="2020-08" db="EMBL/GenBank/DDBJ databases">
        <title>Genomic Encyclopedia of Type Strains, Phase IV (KMG-IV): sequencing the most valuable type-strain genomes for metagenomic binning, comparative biology and taxonomic classification.</title>
        <authorList>
            <person name="Goeker M."/>
        </authorList>
    </citation>
    <scope>NUCLEOTIDE SEQUENCE [LARGE SCALE GENOMIC DNA]</scope>
    <source>
        <strain evidence="1 2">DSM 12027</strain>
    </source>
</reference>
<keyword evidence="2" id="KW-1185">Reference proteome</keyword>
<sequence length="50" mass="5606">MVQLNVSIPVSLRKAARLKALQEEREIASVVRELLEGWVGDDATREDTNV</sequence>
<dbReference type="InterPro" id="IPR010985">
    <property type="entry name" value="Ribbon_hlx_hlx"/>
</dbReference>
<dbReference type="Proteomes" id="UP000629870">
    <property type="component" value="Unassembled WGS sequence"/>
</dbReference>
<dbReference type="EMBL" id="JACHEW010000010">
    <property type="protein sequence ID" value="MBB6016916.1"/>
    <property type="molecule type" value="Genomic_DNA"/>
</dbReference>
<dbReference type="SUPFAM" id="SSF47598">
    <property type="entry name" value="Ribbon-helix-helix"/>
    <property type="match status" value="1"/>
</dbReference>